<name>A0ABD3H7B0_9MARC</name>
<evidence type="ECO:0000256" key="1">
    <source>
        <dbReference type="SAM" id="Coils"/>
    </source>
</evidence>
<keyword evidence="4" id="KW-1185">Reference proteome</keyword>
<evidence type="ECO:0000313" key="3">
    <source>
        <dbReference type="EMBL" id="KAL3686751.1"/>
    </source>
</evidence>
<proteinExistence type="predicted"/>
<evidence type="ECO:0000256" key="2">
    <source>
        <dbReference type="SAM" id="MobiDB-lite"/>
    </source>
</evidence>
<feature type="compositionally biased region" description="Basic and acidic residues" evidence="2">
    <location>
        <begin position="1"/>
        <end position="18"/>
    </location>
</feature>
<feature type="region of interest" description="Disordered" evidence="2">
    <location>
        <begin position="1"/>
        <end position="21"/>
    </location>
</feature>
<dbReference type="SUPFAM" id="SSF57850">
    <property type="entry name" value="RING/U-box"/>
    <property type="match status" value="1"/>
</dbReference>
<reference evidence="3 4" key="1">
    <citation type="submission" date="2024-09" db="EMBL/GenBank/DDBJ databases">
        <title>Chromosome-scale assembly of Riccia sorocarpa.</title>
        <authorList>
            <person name="Paukszto L."/>
        </authorList>
    </citation>
    <scope>NUCLEOTIDE SEQUENCE [LARGE SCALE GENOMIC DNA]</scope>
    <source>
        <strain evidence="3">LP-2024</strain>
        <tissue evidence="3">Aerial parts of the thallus</tissue>
    </source>
</reference>
<evidence type="ECO:0000313" key="4">
    <source>
        <dbReference type="Proteomes" id="UP001633002"/>
    </source>
</evidence>
<protein>
    <recommendedName>
        <fullName evidence="5">RING-type domain-containing protein</fullName>
    </recommendedName>
</protein>
<evidence type="ECO:0008006" key="5">
    <source>
        <dbReference type="Google" id="ProtNLM"/>
    </source>
</evidence>
<keyword evidence="1" id="KW-0175">Coiled coil</keyword>
<gene>
    <name evidence="3" type="ORF">R1sor_013060</name>
</gene>
<accession>A0ABD3H7B0</accession>
<dbReference type="Proteomes" id="UP001633002">
    <property type="component" value="Unassembled WGS sequence"/>
</dbReference>
<feature type="coiled-coil region" evidence="1">
    <location>
        <begin position="267"/>
        <end position="367"/>
    </location>
</feature>
<feature type="compositionally biased region" description="Basic and acidic residues" evidence="2">
    <location>
        <begin position="182"/>
        <end position="193"/>
    </location>
</feature>
<feature type="region of interest" description="Disordered" evidence="2">
    <location>
        <begin position="177"/>
        <end position="198"/>
    </location>
</feature>
<dbReference type="EMBL" id="JBJQOH010000004">
    <property type="protein sequence ID" value="KAL3686751.1"/>
    <property type="molecule type" value="Genomic_DNA"/>
</dbReference>
<organism evidence="3 4">
    <name type="scientific">Riccia sorocarpa</name>
    <dbReference type="NCBI Taxonomy" id="122646"/>
    <lineage>
        <taxon>Eukaryota</taxon>
        <taxon>Viridiplantae</taxon>
        <taxon>Streptophyta</taxon>
        <taxon>Embryophyta</taxon>
        <taxon>Marchantiophyta</taxon>
        <taxon>Marchantiopsida</taxon>
        <taxon>Marchantiidae</taxon>
        <taxon>Marchantiales</taxon>
        <taxon>Ricciaceae</taxon>
        <taxon>Riccia</taxon>
    </lineage>
</organism>
<dbReference type="AlphaFoldDB" id="A0ABD3H7B0"/>
<sequence>MKKKLEPELESVKKKLEPETGDAEWTEDEFVLSVEYFTTECRLPNDGLMPGEVLKTLVSDELLEKCFGPRFGKNGRNGPKLKACTGLPQSEVLHLFQVIDGHEKPVNGTLGATFPRALYVERFLKKRINWAAYAHERHRNQIRTAKTRGDSRPTGPPVIRPKRVYTPPATLVLEPLQPTSDSEQKGSPSEHKSQCGAEVLPEEQLVGEGDIDVIDCKENAGFTDGGITKFKKNSAPEGSTSPVVIVRSKMPGVEELRGDILVRKRRVETLRNEVKAVTNAIENNRKKLEETEETITRAEESLKKEKLLSNQLWIDRMNAEKKKQELEIRLDDVEESAQKLVRLEEELESTRANAKKLEDVITDAEAEIEKKGLVLESEESMLESQEAEMNILRPLAEVSTSVLTPRFVPIASEVTKSVFRVTSCPVCALGFHCVNFMPTSCGHAYHPACLMALIARSAEPKCLE</sequence>
<comment type="caution">
    <text evidence="3">The sequence shown here is derived from an EMBL/GenBank/DDBJ whole genome shotgun (WGS) entry which is preliminary data.</text>
</comment>